<evidence type="ECO:0000256" key="4">
    <source>
        <dbReference type="RuleBase" id="RU361153"/>
    </source>
</evidence>
<evidence type="ECO:0000313" key="8">
    <source>
        <dbReference type="Proteomes" id="UP000193560"/>
    </source>
</evidence>
<name>A0A1X2IPL4_9FUNG</name>
<protein>
    <submittedName>
        <fullName evidence="7">Glycoside hydrolase superfamily</fullName>
    </submittedName>
</protein>
<dbReference type="PANTHER" id="PTHR31297:SF43">
    <property type="entry name" value="GLUCAN 1,3-BETA-GLUCOSIDASE 3"/>
    <property type="match status" value="1"/>
</dbReference>
<keyword evidence="2 4" id="KW-0378">Hydrolase</keyword>
<dbReference type="SUPFAM" id="SSF51445">
    <property type="entry name" value="(Trans)glycosidases"/>
    <property type="match status" value="1"/>
</dbReference>
<dbReference type="GO" id="GO:0009251">
    <property type="term" value="P:glucan catabolic process"/>
    <property type="evidence" value="ECO:0007669"/>
    <property type="project" value="TreeGrafter"/>
</dbReference>
<dbReference type="AlphaFoldDB" id="A0A1X2IPL4"/>
<accession>A0A1X2IPL4</accession>
<dbReference type="InterPro" id="IPR018087">
    <property type="entry name" value="Glyco_hydro_5_CS"/>
</dbReference>
<dbReference type="EMBL" id="MCGE01000006">
    <property type="protein sequence ID" value="ORZ20223.1"/>
    <property type="molecule type" value="Genomic_DNA"/>
</dbReference>
<evidence type="ECO:0000313" key="7">
    <source>
        <dbReference type="EMBL" id="ORZ20223.1"/>
    </source>
</evidence>
<sequence length="527" mass="59821">MKTFISKVQNLGHSPPSLLPESPNIPPRPTFASFDAATAEQFRYRKHVGVNLGSIFALEAWLCPAQLKNAVAGGHWSSELDFLSACRDHQQARELLEYHWTSFITAQDMATLASWGITAVRIPFGYWMIEPRSMVTDYPKDPFYQYADVYDAALPVLMQLVYACEQNDIGVLLDIHGAPGGQNSDAHCGQRTPCSSHFFAATSNQNQTCLLRIIQRLTQLFSPINNIIGIELLNEPSDHSGLPKFYARACQMILDTSPTNQRPLPVYVGDCWKPGNYMDIIAHQLSNAHPFVVLDTHQYFCHSPSDHKLTAQQNMTKVEQQVGGFLERQGPTIRQNIVVGEWAMVLNGASMKGLDERKAMTDFGTVEARVWDRTCAGHFYWTYKTADDKWYWSMRYCQQQGLLPWLKKRQPHDTGTLQQKRDQVAQQQTVSHLDYWKQQLATKEPASYSAIEQHAWMYEKGFKAGYNAACLFAQRGHTIGFKSQLAKDHLLEENWDQGEGVNDIIQSFGWQYEQAFVKAINVVEQGL</sequence>
<organism evidence="7 8">
    <name type="scientific">Absidia repens</name>
    <dbReference type="NCBI Taxonomy" id="90262"/>
    <lineage>
        <taxon>Eukaryota</taxon>
        <taxon>Fungi</taxon>
        <taxon>Fungi incertae sedis</taxon>
        <taxon>Mucoromycota</taxon>
        <taxon>Mucoromycotina</taxon>
        <taxon>Mucoromycetes</taxon>
        <taxon>Mucorales</taxon>
        <taxon>Cunninghamellaceae</taxon>
        <taxon>Absidia</taxon>
    </lineage>
</organism>
<dbReference type="PANTHER" id="PTHR31297">
    <property type="entry name" value="GLUCAN ENDO-1,6-BETA-GLUCOSIDASE B"/>
    <property type="match status" value="1"/>
</dbReference>
<dbReference type="Gene3D" id="3.20.20.80">
    <property type="entry name" value="Glycosidases"/>
    <property type="match status" value="1"/>
</dbReference>
<gene>
    <name evidence="7" type="ORF">BCR42DRAFT_408253</name>
</gene>
<keyword evidence="8" id="KW-1185">Reference proteome</keyword>
<keyword evidence="3 4" id="KW-0326">Glycosidase</keyword>
<reference evidence="7 8" key="1">
    <citation type="submission" date="2016-07" db="EMBL/GenBank/DDBJ databases">
        <title>Pervasive Adenine N6-methylation of Active Genes in Fungi.</title>
        <authorList>
            <consortium name="DOE Joint Genome Institute"/>
            <person name="Mondo S.J."/>
            <person name="Dannebaum R.O."/>
            <person name="Kuo R.C."/>
            <person name="Labutti K."/>
            <person name="Haridas S."/>
            <person name="Kuo A."/>
            <person name="Salamov A."/>
            <person name="Ahrendt S.R."/>
            <person name="Lipzen A."/>
            <person name="Sullivan W."/>
            <person name="Andreopoulos W.B."/>
            <person name="Clum A."/>
            <person name="Lindquist E."/>
            <person name="Daum C."/>
            <person name="Ramamoorthy G.K."/>
            <person name="Gryganskyi A."/>
            <person name="Culley D."/>
            <person name="Magnuson J.K."/>
            <person name="James T.Y."/>
            <person name="O'Malley M.A."/>
            <person name="Stajich J.E."/>
            <person name="Spatafora J.W."/>
            <person name="Visel A."/>
            <person name="Grigoriev I.V."/>
        </authorList>
    </citation>
    <scope>NUCLEOTIDE SEQUENCE [LARGE SCALE GENOMIC DNA]</scope>
    <source>
        <strain evidence="7 8">NRRL 1336</strain>
    </source>
</reference>
<evidence type="ECO:0000259" key="6">
    <source>
        <dbReference type="Pfam" id="PF00150"/>
    </source>
</evidence>
<dbReference type="GO" id="GO:0009986">
    <property type="term" value="C:cell surface"/>
    <property type="evidence" value="ECO:0007669"/>
    <property type="project" value="TreeGrafter"/>
</dbReference>
<evidence type="ECO:0000256" key="2">
    <source>
        <dbReference type="ARBA" id="ARBA00022801"/>
    </source>
</evidence>
<dbReference type="GO" id="GO:0046557">
    <property type="term" value="F:glucan endo-1,6-beta-glucosidase activity"/>
    <property type="evidence" value="ECO:0007669"/>
    <property type="project" value="TreeGrafter"/>
</dbReference>
<proteinExistence type="inferred from homology"/>
<dbReference type="InterPro" id="IPR017853">
    <property type="entry name" value="GH"/>
</dbReference>
<feature type="region of interest" description="Disordered" evidence="5">
    <location>
        <begin position="1"/>
        <end position="22"/>
    </location>
</feature>
<dbReference type="Proteomes" id="UP000193560">
    <property type="component" value="Unassembled WGS sequence"/>
</dbReference>
<evidence type="ECO:0000256" key="5">
    <source>
        <dbReference type="SAM" id="MobiDB-lite"/>
    </source>
</evidence>
<dbReference type="InterPro" id="IPR050386">
    <property type="entry name" value="Glycosyl_hydrolase_5"/>
</dbReference>
<evidence type="ECO:0000256" key="1">
    <source>
        <dbReference type="ARBA" id="ARBA00005641"/>
    </source>
</evidence>
<dbReference type="Pfam" id="PF00150">
    <property type="entry name" value="Cellulase"/>
    <property type="match status" value="1"/>
</dbReference>
<dbReference type="GO" id="GO:0005576">
    <property type="term" value="C:extracellular region"/>
    <property type="evidence" value="ECO:0007669"/>
    <property type="project" value="TreeGrafter"/>
</dbReference>
<dbReference type="InterPro" id="IPR001547">
    <property type="entry name" value="Glyco_hydro_5"/>
</dbReference>
<dbReference type="OrthoDB" id="1887033at2759"/>
<comment type="similarity">
    <text evidence="1 4">Belongs to the glycosyl hydrolase 5 (cellulase A) family.</text>
</comment>
<evidence type="ECO:0000256" key="3">
    <source>
        <dbReference type="ARBA" id="ARBA00023295"/>
    </source>
</evidence>
<dbReference type="PROSITE" id="PS00659">
    <property type="entry name" value="GLYCOSYL_HYDROL_F5"/>
    <property type="match status" value="1"/>
</dbReference>
<comment type="caution">
    <text evidence="7">The sequence shown here is derived from an EMBL/GenBank/DDBJ whole genome shotgun (WGS) entry which is preliminary data.</text>
</comment>
<dbReference type="STRING" id="90262.A0A1X2IPL4"/>
<feature type="compositionally biased region" description="Polar residues" evidence="5">
    <location>
        <begin position="1"/>
        <end position="12"/>
    </location>
</feature>
<feature type="domain" description="Glycoside hydrolase family 5" evidence="6">
    <location>
        <begin position="97"/>
        <end position="383"/>
    </location>
</feature>